<organism evidence="1 2">
    <name type="scientific">Parapedobacter pyrenivorans</name>
    <dbReference type="NCBI Taxonomy" id="1305674"/>
    <lineage>
        <taxon>Bacteria</taxon>
        <taxon>Pseudomonadati</taxon>
        <taxon>Bacteroidota</taxon>
        <taxon>Sphingobacteriia</taxon>
        <taxon>Sphingobacteriales</taxon>
        <taxon>Sphingobacteriaceae</taxon>
        <taxon>Parapedobacter</taxon>
    </lineage>
</organism>
<gene>
    <name evidence="1" type="ORF">GCM10007415_35160</name>
</gene>
<protein>
    <submittedName>
        <fullName evidence="1">Uncharacterized protein</fullName>
    </submittedName>
</protein>
<evidence type="ECO:0000313" key="2">
    <source>
        <dbReference type="Proteomes" id="UP000660862"/>
    </source>
</evidence>
<reference evidence="1" key="2">
    <citation type="submission" date="2020-09" db="EMBL/GenBank/DDBJ databases">
        <authorList>
            <person name="Sun Q."/>
            <person name="Zhou Y."/>
        </authorList>
    </citation>
    <scope>NUCLEOTIDE SEQUENCE</scope>
    <source>
        <strain evidence="1">CGMCC 1.12195</strain>
    </source>
</reference>
<dbReference type="RefSeq" id="WP_188507393.1">
    <property type="nucleotide sequence ID" value="NZ_BMER01000004.1"/>
</dbReference>
<dbReference type="AlphaFoldDB" id="A0A917HXL7"/>
<dbReference type="EMBL" id="BMER01000004">
    <property type="protein sequence ID" value="GGG96875.1"/>
    <property type="molecule type" value="Genomic_DNA"/>
</dbReference>
<name>A0A917HXL7_9SPHI</name>
<keyword evidence="2" id="KW-1185">Reference proteome</keyword>
<proteinExistence type="predicted"/>
<reference evidence="1" key="1">
    <citation type="journal article" date="2014" name="Int. J. Syst. Evol. Microbiol.">
        <title>Complete genome sequence of Corynebacterium casei LMG S-19264T (=DSM 44701T), isolated from a smear-ripened cheese.</title>
        <authorList>
            <consortium name="US DOE Joint Genome Institute (JGI-PGF)"/>
            <person name="Walter F."/>
            <person name="Albersmeier A."/>
            <person name="Kalinowski J."/>
            <person name="Ruckert C."/>
        </authorList>
    </citation>
    <scope>NUCLEOTIDE SEQUENCE</scope>
    <source>
        <strain evidence="1">CGMCC 1.12195</strain>
    </source>
</reference>
<comment type="caution">
    <text evidence="1">The sequence shown here is derived from an EMBL/GenBank/DDBJ whole genome shotgun (WGS) entry which is preliminary data.</text>
</comment>
<evidence type="ECO:0000313" key="1">
    <source>
        <dbReference type="EMBL" id="GGG96875.1"/>
    </source>
</evidence>
<dbReference type="Proteomes" id="UP000660862">
    <property type="component" value="Unassembled WGS sequence"/>
</dbReference>
<accession>A0A917HXL7</accession>
<sequence>MVQVGLIAGLGLLAIACSLPEVQQRPAVAASDFAVADVMVGVPSVYDRYTFYHSWHWEYENTWIPEGEQGRSGVMTVYHNDRTGAWLFTSEAYGVTDEMADWILALPTGEYITAYSDAEGHRGLLRDTLEFPVSDDALAGWLQPSGDDQVFGANNYGWPTLQGVAYEVDYQKTEEHSTVWVADTAVDMRALVHFNRRVADAKLPVHFMPDLPAGKIEVAADTESAIRRVRHRLTAISDNYYEINLNDYDQK</sequence>